<evidence type="ECO:0000313" key="2">
    <source>
        <dbReference type="Proteomes" id="UP000694396"/>
    </source>
</evidence>
<protein>
    <submittedName>
        <fullName evidence="1">Uncharacterized protein</fullName>
    </submittedName>
</protein>
<accession>A0A8C3R0F8</accession>
<sequence length="45" mass="4844">GGFPQRFLAAQQRLPRHAGIVHPAGTRWFLCASSFPAPLAPSTNL</sequence>
<proteinExistence type="predicted"/>
<dbReference type="Proteomes" id="UP000694396">
    <property type="component" value="Unplaced"/>
</dbReference>
<name>A0A8C3R0F8_9PASS</name>
<dbReference type="Ensembl" id="ENSCRFT00000013679.1">
    <property type="protein sequence ID" value="ENSCRFP00000013226.1"/>
    <property type="gene ID" value="ENSCRFG00000010238.1"/>
</dbReference>
<reference evidence="1" key="2">
    <citation type="submission" date="2025-09" db="UniProtKB">
        <authorList>
            <consortium name="Ensembl"/>
        </authorList>
    </citation>
    <scope>IDENTIFICATION</scope>
</reference>
<reference evidence="1" key="1">
    <citation type="submission" date="2025-08" db="UniProtKB">
        <authorList>
            <consortium name="Ensembl"/>
        </authorList>
    </citation>
    <scope>IDENTIFICATION</scope>
</reference>
<evidence type="ECO:0000313" key="1">
    <source>
        <dbReference type="Ensembl" id="ENSCRFP00000013226.1"/>
    </source>
</evidence>
<organism evidence="1 2">
    <name type="scientific">Cyanoderma ruficeps</name>
    <name type="common">rufous-capped babbler</name>
    <dbReference type="NCBI Taxonomy" id="181631"/>
    <lineage>
        <taxon>Eukaryota</taxon>
        <taxon>Metazoa</taxon>
        <taxon>Chordata</taxon>
        <taxon>Craniata</taxon>
        <taxon>Vertebrata</taxon>
        <taxon>Euteleostomi</taxon>
        <taxon>Archelosauria</taxon>
        <taxon>Archosauria</taxon>
        <taxon>Dinosauria</taxon>
        <taxon>Saurischia</taxon>
        <taxon>Theropoda</taxon>
        <taxon>Coelurosauria</taxon>
        <taxon>Aves</taxon>
        <taxon>Neognathae</taxon>
        <taxon>Neoaves</taxon>
        <taxon>Telluraves</taxon>
        <taxon>Australaves</taxon>
        <taxon>Passeriformes</taxon>
        <taxon>Sylvioidea</taxon>
        <taxon>Timaliidae</taxon>
        <taxon>Cyanoderma</taxon>
    </lineage>
</organism>
<keyword evidence="2" id="KW-1185">Reference proteome</keyword>
<dbReference type="AlphaFoldDB" id="A0A8C3R0F8"/>